<dbReference type="InterPro" id="IPR013320">
    <property type="entry name" value="ConA-like_dom_sf"/>
</dbReference>
<dbReference type="Pfam" id="PF00643">
    <property type="entry name" value="zf-B_box"/>
    <property type="match status" value="1"/>
</dbReference>
<dbReference type="PANTHER" id="PTHR12245:SF5">
    <property type="entry name" value="SPRY DOMAIN-CONTAINING SOCS BOX PROTEIN 3"/>
    <property type="match status" value="1"/>
</dbReference>
<dbReference type="PROSITE" id="PS50119">
    <property type="entry name" value="ZF_BBOX"/>
    <property type="match status" value="1"/>
</dbReference>
<dbReference type="SUPFAM" id="SSF57845">
    <property type="entry name" value="B-box zinc-binding domain"/>
    <property type="match status" value="1"/>
</dbReference>
<dbReference type="Gene3D" id="3.30.160.60">
    <property type="entry name" value="Classic Zinc Finger"/>
    <property type="match status" value="1"/>
</dbReference>
<dbReference type="SUPFAM" id="SSF49899">
    <property type="entry name" value="Concanavalin A-like lectins/glucanases"/>
    <property type="match status" value="1"/>
</dbReference>
<dbReference type="InterPro" id="IPR050672">
    <property type="entry name" value="FBXO45-Fsn/SPSB_families"/>
</dbReference>
<keyword evidence="1" id="KW-0862">Zinc</keyword>
<gene>
    <name evidence="4" type="ORF">M0813_08310</name>
</gene>
<evidence type="ECO:0000256" key="1">
    <source>
        <dbReference type="PROSITE-ProRule" id="PRU00024"/>
    </source>
</evidence>
<dbReference type="EMBL" id="JAOAOG010000325">
    <property type="protein sequence ID" value="KAJ6228815.1"/>
    <property type="molecule type" value="Genomic_DNA"/>
</dbReference>
<dbReference type="Gene3D" id="2.60.120.920">
    <property type="match status" value="1"/>
</dbReference>
<evidence type="ECO:0000259" key="3">
    <source>
        <dbReference type="PROSITE" id="PS50119"/>
    </source>
</evidence>
<feature type="domain" description="B box-type" evidence="3">
    <location>
        <begin position="34"/>
        <end position="86"/>
    </location>
</feature>
<keyword evidence="5" id="KW-1185">Reference proteome</keyword>
<dbReference type="Pfam" id="PF00622">
    <property type="entry name" value="SPRY"/>
    <property type="match status" value="1"/>
</dbReference>
<sequence>MNRANKNNNIKKEESIQKESKSNEKNVSIGLSTKRRIKCEVCSKENAKFFCSQCNVHYCQNCESEVNDNFLKKKHEQFISQDTFVERRVKKESKEKNNINNRCPKHNQKLQFYCQEEDQLICREEMIKKIKKEKEKLNLSKEIFDPKMNYKNVIQLKNQNRTVWNPSEEFRGGILGQTRYSTGKHKIKIKIDQFVNTCTEENAIHLGVINTENREHFIKNEDFEGFYFFETNWDKNLLKSSKQKKKNGKWYSKKYPKNIKLKKNDILEILLDMDKKTIAFKINENNLGFAWKNLPESVHFFALLTWMNGNKKNQITLN</sequence>
<feature type="compositionally biased region" description="Basic and acidic residues" evidence="2">
    <location>
        <begin position="10"/>
        <end position="24"/>
    </location>
</feature>
<feature type="region of interest" description="Disordered" evidence="2">
    <location>
        <begin position="1"/>
        <end position="27"/>
    </location>
</feature>
<organism evidence="4 5">
    <name type="scientific">Anaeramoeba flamelloides</name>
    <dbReference type="NCBI Taxonomy" id="1746091"/>
    <lineage>
        <taxon>Eukaryota</taxon>
        <taxon>Metamonada</taxon>
        <taxon>Anaeramoebidae</taxon>
        <taxon>Anaeramoeba</taxon>
    </lineage>
</organism>
<dbReference type="PANTHER" id="PTHR12245">
    <property type="entry name" value="SPRY DOMAIN CONTAINING SOCS BOX PROTEIN"/>
    <property type="match status" value="1"/>
</dbReference>
<dbReference type="InterPro" id="IPR000315">
    <property type="entry name" value="Znf_B-box"/>
</dbReference>
<keyword evidence="1" id="KW-0863">Zinc-finger</keyword>
<protein>
    <submittedName>
        <fullName evidence="4">Spry domain containing socs box protein</fullName>
    </submittedName>
</protein>
<evidence type="ECO:0000313" key="5">
    <source>
        <dbReference type="Proteomes" id="UP001150062"/>
    </source>
</evidence>
<dbReference type="InterPro" id="IPR043136">
    <property type="entry name" value="B30.2/SPRY_sf"/>
</dbReference>
<dbReference type="InterPro" id="IPR003877">
    <property type="entry name" value="SPRY_dom"/>
</dbReference>
<name>A0ABQ8X9K2_9EUKA</name>
<comment type="caution">
    <text evidence="4">The sequence shown here is derived from an EMBL/GenBank/DDBJ whole genome shotgun (WGS) entry which is preliminary data.</text>
</comment>
<keyword evidence="1" id="KW-0479">Metal-binding</keyword>
<accession>A0ABQ8X9K2</accession>
<proteinExistence type="predicted"/>
<dbReference type="Proteomes" id="UP001150062">
    <property type="component" value="Unassembled WGS sequence"/>
</dbReference>
<evidence type="ECO:0000313" key="4">
    <source>
        <dbReference type="EMBL" id="KAJ6228815.1"/>
    </source>
</evidence>
<reference evidence="4" key="1">
    <citation type="submission" date="2022-08" db="EMBL/GenBank/DDBJ databases">
        <title>Novel sulfate-reducing endosymbionts in the free-living metamonad Anaeramoeba.</title>
        <authorList>
            <person name="Jerlstrom-Hultqvist J."/>
            <person name="Cepicka I."/>
            <person name="Gallot-Lavallee L."/>
            <person name="Salas-Leiva D."/>
            <person name="Curtis B.A."/>
            <person name="Zahonova K."/>
            <person name="Pipaliya S."/>
            <person name="Dacks J."/>
            <person name="Roger A.J."/>
        </authorList>
    </citation>
    <scope>NUCLEOTIDE SEQUENCE</scope>
    <source>
        <strain evidence="4">Schooner1</strain>
    </source>
</reference>
<evidence type="ECO:0000256" key="2">
    <source>
        <dbReference type="SAM" id="MobiDB-lite"/>
    </source>
</evidence>